<name>A0A8J7ITM6_9RHOB</name>
<dbReference type="InterPro" id="IPR052723">
    <property type="entry name" value="Acyl-CoA_thioesterase_PaaI"/>
</dbReference>
<dbReference type="FunFam" id="3.10.129.10:FF:000022">
    <property type="entry name" value="Phenylacetic acid degradation protein"/>
    <property type="match status" value="1"/>
</dbReference>
<dbReference type="RefSeq" id="WP_228847720.1">
    <property type="nucleotide sequence ID" value="NZ_JADCKQ010000002.1"/>
</dbReference>
<dbReference type="PANTHER" id="PTHR42856">
    <property type="entry name" value="ACYL-COENZYME A THIOESTERASE PAAI"/>
    <property type="match status" value="1"/>
</dbReference>
<dbReference type="GO" id="GO:0016289">
    <property type="term" value="F:acyl-CoA hydrolase activity"/>
    <property type="evidence" value="ECO:0007669"/>
    <property type="project" value="TreeGrafter"/>
</dbReference>
<keyword evidence="2" id="KW-0378">Hydrolase</keyword>
<dbReference type="CDD" id="cd03443">
    <property type="entry name" value="PaaI_thioesterase"/>
    <property type="match status" value="1"/>
</dbReference>
<protein>
    <submittedName>
        <fullName evidence="4">Hydroxyphenylacetyl-CoA thioesterase PaaI</fullName>
    </submittedName>
</protein>
<dbReference type="InterPro" id="IPR006683">
    <property type="entry name" value="Thioestr_dom"/>
</dbReference>
<evidence type="ECO:0000313" key="4">
    <source>
        <dbReference type="EMBL" id="MBI1492829.1"/>
    </source>
</evidence>
<dbReference type="NCBIfam" id="TIGR00369">
    <property type="entry name" value="unchar_dom_1"/>
    <property type="match status" value="1"/>
</dbReference>
<dbReference type="InterPro" id="IPR029069">
    <property type="entry name" value="HotDog_dom_sf"/>
</dbReference>
<dbReference type="SUPFAM" id="SSF54637">
    <property type="entry name" value="Thioesterase/thiol ester dehydrase-isomerase"/>
    <property type="match status" value="1"/>
</dbReference>
<comment type="similarity">
    <text evidence="1">Belongs to the thioesterase PaaI family.</text>
</comment>
<dbReference type="Pfam" id="PF03061">
    <property type="entry name" value="4HBT"/>
    <property type="match status" value="1"/>
</dbReference>
<comment type="caution">
    <text evidence="4">The sequence shown here is derived from an EMBL/GenBank/DDBJ whole genome shotgun (WGS) entry which is preliminary data.</text>
</comment>
<dbReference type="NCBIfam" id="TIGR02286">
    <property type="entry name" value="PaaD"/>
    <property type="match status" value="1"/>
</dbReference>
<keyword evidence="5" id="KW-1185">Reference proteome</keyword>
<dbReference type="Gene3D" id="3.10.129.10">
    <property type="entry name" value="Hotdog Thioesterase"/>
    <property type="match status" value="1"/>
</dbReference>
<evidence type="ECO:0000256" key="2">
    <source>
        <dbReference type="ARBA" id="ARBA00022801"/>
    </source>
</evidence>
<evidence type="ECO:0000256" key="1">
    <source>
        <dbReference type="ARBA" id="ARBA00008324"/>
    </source>
</evidence>
<evidence type="ECO:0000259" key="3">
    <source>
        <dbReference type="Pfam" id="PF03061"/>
    </source>
</evidence>
<dbReference type="InterPro" id="IPR003736">
    <property type="entry name" value="PAAI_dom"/>
</dbReference>
<dbReference type="InterPro" id="IPR011973">
    <property type="entry name" value="PaaD"/>
</dbReference>
<reference evidence="4" key="1">
    <citation type="submission" date="2020-10" db="EMBL/GenBank/DDBJ databases">
        <title>Paenihalocynthiibacter styelae gen. nov., sp. nov., isolated from stalked sea squirt Styela clava.</title>
        <authorList>
            <person name="Kim Y.-O."/>
            <person name="Yoon J.-H."/>
        </authorList>
    </citation>
    <scope>NUCLEOTIDE SEQUENCE</scope>
    <source>
        <strain evidence="4">MYP1-1</strain>
    </source>
</reference>
<dbReference type="PANTHER" id="PTHR42856:SF1">
    <property type="entry name" value="ACYL-COENZYME A THIOESTERASE PAAI"/>
    <property type="match status" value="1"/>
</dbReference>
<proteinExistence type="inferred from homology"/>
<gene>
    <name evidence="4" type="primary">paaI</name>
    <name evidence="4" type="ORF">H1D41_04170</name>
</gene>
<sequence>MTLTPKERAEKSAQAMWSGDGASTWIGMELEDVDEGCARLGLTVQRHHTNGHKTCHGGVSFSLADSCFAFACNSRNQATVGQHAMISYLKPAFEGDRLTAEAREISLTGRSGVYDVRVQNQKGDVIVEFRGMSRAVKGQLFEEITDEARQG</sequence>
<organism evidence="4 5">
    <name type="scientific">Halocynthiibacter styelae</name>
    <dbReference type="NCBI Taxonomy" id="2761955"/>
    <lineage>
        <taxon>Bacteria</taxon>
        <taxon>Pseudomonadati</taxon>
        <taxon>Pseudomonadota</taxon>
        <taxon>Alphaproteobacteria</taxon>
        <taxon>Rhodobacterales</taxon>
        <taxon>Paracoccaceae</taxon>
        <taxon>Halocynthiibacter</taxon>
    </lineage>
</organism>
<dbReference type="Proteomes" id="UP000640583">
    <property type="component" value="Unassembled WGS sequence"/>
</dbReference>
<accession>A0A8J7ITM6</accession>
<evidence type="ECO:0000313" key="5">
    <source>
        <dbReference type="Proteomes" id="UP000640583"/>
    </source>
</evidence>
<dbReference type="AlphaFoldDB" id="A0A8J7ITM6"/>
<feature type="domain" description="Thioesterase" evidence="3">
    <location>
        <begin position="52"/>
        <end position="125"/>
    </location>
</feature>
<dbReference type="EMBL" id="JADCKQ010000002">
    <property type="protein sequence ID" value="MBI1492829.1"/>
    <property type="molecule type" value="Genomic_DNA"/>
</dbReference>